<keyword evidence="3" id="KW-1185">Reference proteome</keyword>
<reference evidence="2 3" key="1">
    <citation type="submission" date="2016-11" db="EMBL/GenBank/DDBJ databases">
        <authorList>
            <person name="Jaros S."/>
            <person name="Januszkiewicz K."/>
            <person name="Wedrychowicz H."/>
        </authorList>
    </citation>
    <scope>NUCLEOTIDE SEQUENCE [LARGE SCALE GENOMIC DNA]</scope>
    <source>
        <strain evidence="2 3">DSM 45408</strain>
    </source>
</reference>
<gene>
    <name evidence="2" type="ORF">SAMN05444351_2239</name>
</gene>
<evidence type="ECO:0008006" key="4">
    <source>
        <dbReference type="Google" id="ProtNLM"/>
    </source>
</evidence>
<evidence type="ECO:0000313" key="2">
    <source>
        <dbReference type="EMBL" id="SHG32407.1"/>
    </source>
</evidence>
<dbReference type="SUPFAM" id="SSF53335">
    <property type="entry name" value="S-adenosyl-L-methionine-dependent methyltransferases"/>
    <property type="match status" value="1"/>
</dbReference>
<feature type="region of interest" description="Disordered" evidence="1">
    <location>
        <begin position="246"/>
        <end position="267"/>
    </location>
</feature>
<dbReference type="OrthoDB" id="9780415at2"/>
<sequence length="267" mass="28722">MPASAIAARVLQHTRQRGAVPVAAACLSWGTRWALGRARAGRPWTATVRHEGTEHRLLRHPYHWTWLNERAVEVPLAEAVLDAAPAAHGPAPRVLEVGNVLSHYRPVTHDVVDKYERAPGVRNADVVDLDGDGRYDLVLAISTLEHVGFDEEPRDPGKAGRAVRRLHELLAPGGHLWVTVPVGYNPDLDEALRTGALPFSRLTALRATGPGARWEQVPVEEVWGTPYDWLLYTARAVVVAESFAGPSAGAGNGTAAASEAGAGPRDA</sequence>
<dbReference type="EMBL" id="FQVX01000002">
    <property type="protein sequence ID" value="SHG32407.1"/>
    <property type="molecule type" value="Genomic_DNA"/>
</dbReference>
<accession>A0A1M5IVQ2</accession>
<evidence type="ECO:0000313" key="3">
    <source>
        <dbReference type="Proteomes" id="UP000184471"/>
    </source>
</evidence>
<dbReference type="RefSeq" id="WP_073420190.1">
    <property type="nucleotide sequence ID" value="NZ_FQVX01000002.1"/>
</dbReference>
<dbReference type="InterPro" id="IPR029063">
    <property type="entry name" value="SAM-dependent_MTases_sf"/>
</dbReference>
<dbReference type="STRING" id="1070870.SAMN05444351_2239"/>
<dbReference type="Proteomes" id="UP000184471">
    <property type="component" value="Unassembled WGS sequence"/>
</dbReference>
<name>A0A1M5IVQ2_9ACTN</name>
<dbReference type="Pfam" id="PF13489">
    <property type="entry name" value="Methyltransf_23"/>
    <property type="match status" value="1"/>
</dbReference>
<organism evidence="2 3">
    <name type="scientific">Geodermatophilus nigrescens</name>
    <dbReference type="NCBI Taxonomy" id="1070870"/>
    <lineage>
        <taxon>Bacteria</taxon>
        <taxon>Bacillati</taxon>
        <taxon>Actinomycetota</taxon>
        <taxon>Actinomycetes</taxon>
        <taxon>Geodermatophilales</taxon>
        <taxon>Geodermatophilaceae</taxon>
        <taxon>Geodermatophilus</taxon>
    </lineage>
</organism>
<dbReference type="Gene3D" id="3.40.50.150">
    <property type="entry name" value="Vaccinia Virus protein VP39"/>
    <property type="match status" value="1"/>
</dbReference>
<evidence type="ECO:0000256" key="1">
    <source>
        <dbReference type="SAM" id="MobiDB-lite"/>
    </source>
</evidence>
<dbReference type="AlphaFoldDB" id="A0A1M5IVQ2"/>
<protein>
    <recommendedName>
        <fullName evidence="4">Methyltransferase domain-containing protein</fullName>
    </recommendedName>
</protein>
<proteinExistence type="predicted"/>